<reference evidence="2" key="1">
    <citation type="submission" date="2018-04" db="EMBL/GenBank/DDBJ databases">
        <title>WGS assembly of Panicum hallii.</title>
        <authorList>
            <person name="Lovell J."/>
            <person name="Jenkins J."/>
            <person name="Lowry D."/>
            <person name="Mamidi S."/>
            <person name="Sreedasyam A."/>
            <person name="Weng X."/>
            <person name="Barry K."/>
            <person name="Bonette J."/>
            <person name="Campitelli B."/>
            <person name="Daum C."/>
            <person name="Gordon S."/>
            <person name="Gould B."/>
            <person name="Lipzen A."/>
            <person name="Macqueen A."/>
            <person name="Palacio-Mejia J."/>
            <person name="Plott C."/>
            <person name="Shakirov E."/>
            <person name="Shu S."/>
            <person name="Yoshinaga Y."/>
            <person name="Zane M."/>
            <person name="Rokhsar D."/>
            <person name="Grimwood J."/>
            <person name="Schmutz J."/>
            <person name="Juenger T."/>
        </authorList>
    </citation>
    <scope>NUCLEOTIDE SEQUENCE [LARGE SCALE GENOMIC DNA]</scope>
    <source>
        <strain evidence="2">FIL2</strain>
    </source>
</reference>
<dbReference type="Proteomes" id="UP000243499">
    <property type="component" value="Chromosome 7"/>
</dbReference>
<organism evidence="2">
    <name type="scientific">Panicum hallii</name>
    <dbReference type="NCBI Taxonomy" id="206008"/>
    <lineage>
        <taxon>Eukaryota</taxon>
        <taxon>Viridiplantae</taxon>
        <taxon>Streptophyta</taxon>
        <taxon>Embryophyta</taxon>
        <taxon>Tracheophyta</taxon>
        <taxon>Spermatophyta</taxon>
        <taxon>Magnoliopsida</taxon>
        <taxon>Liliopsida</taxon>
        <taxon>Poales</taxon>
        <taxon>Poaceae</taxon>
        <taxon>PACMAD clade</taxon>
        <taxon>Panicoideae</taxon>
        <taxon>Panicodae</taxon>
        <taxon>Paniceae</taxon>
        <taxon>Panicinae</taxon>
        <taxon>Panicum</taxon>
        <taxon>Panicum sect. Panicum</taxon>
    </lineage>
</organism>
<gene>
    <name evidence="2" type="ORF">PAHAL_7G239300</name>
</gene>
<feature type="region of interest" description="Disordered" evidence="1">
    <location>
        <begin position="1"/>
        <end position="64"/>
    </location>
</feature>
<evidence type="ECO:0000256" key="1">
    <source>
        <dbReference type="SAM" id="MobiDB-lite"/>
    </source>
</evidence>
<protein>
    <submittedName>
        <fullName evidence="2">Uncharacterized protein</fullName>
    </submittedName>
</protein>
<evidence type="ECO:0000313" key="2">
    <source>
        <dbReference type="EMBL" id="PVH35669.1"/>
    </source>
</evidence>
<accession>A0A2T8IDB0</accession>
<dbReference type="EMBL" id="CM008052">
    <property type="protein sequence ID" value="PVH35669.1"/>
    <property type="molecule type" value="Genomic_DNA"/>
</dbReference>
<proteinExistence type="predicted"/>
<dbReference type="Gramene" id="PVH35669">
    <property type="protein sequence ID" value="PVH35669"/>
    <property type="gene ID" value="PAHAL_7G239300"/>
</dbReference>
<name>A0A2T8IDB0_9POAL</name>
<dbReference type="AlphaFoldDB" id="A0A2T8IDB0"/>
<sequence>MAGRWPVRAARLDPGNGGRRPTADFLYADAAAPPPPPRRRQQQHAASRRVLQVNPRARLHEDAV</sequence>